<protein>
    <submittedName>
        <fullName evidence="1">Uncharacterized protein</fullName>
    </submittedName>
</protein>
<organism evidence="1 2">
    <name type="scientific">Tubulinosema ratisbonensis</name>
    <dbReference type="NCBI Taxonomy" id="291195"/>
    <lineage>
        <taxon>Eukaryota</taxon>
        <taxon>Fungi</taxon>
        <taxon>Fungi incertae sedis</taxon>
        <taxon>Microsporidia</taxon>
        <taxon>Tubulinosematoidea</taxon>
        <taxon>Tubulinosematidae</taxon>
        <taxon>Tubulinosema</taxon>
    </lineage>
</organism>
<keyword evidence="2" id="KW-1185">Reference proteome</keyword>
<accession>A0A437AMI2</accession>
<dbReference type="AlphaFoldDB" id="A0A437AMI2"/>
<dbReference type="Proteomes" id="UP000282876">
    <property type="component" value="Unassembled WGS sequence"/>
</dbReference>
<proteinExistence type="predicted"/>
<dbReference type="EMBL" id="RCSS01000226">
    <property type="protein sequence ID" value="RVD92411.1"/>
    <property type="molecule type" value="Genomic_DNA"/>
</dbReference>
<name>A0A437AMI2_9MICR</name>
<sequence>MIFLHEMKENKMVYTFGKVTKILDKNTYIITYNDTSLELFSDKPLKVDEWIKFYGMYKDNIFIPKFIINITGCDINLLVKSIFYLRNE</sequence>
<reference evidence="1 2" key="1">
    <citation type="submission" date="2018-10" db="EMBL/GenBank/DDBJ databases">
        <title>Draft genome sequence of the microsporidian Tubulinosema ratisbonensis.</title>
        <authorList>
            <person name="Polonais V."/>
            <person name="Peyretaillade E."/>
            <person name="Niehus S."/>
            <person name="Wawrzyniak I."/>
            <person name="Franchet A."/>
            <person name="Gaspin C."/>
            <person name="Reichstadt M."/>
            <person name="Belser C."/>
            <person name="Labadie K."/>
            <person name="Delbac F."/>
            <person name="Ferrandon D."/>
        </authorList>
    </citation>
    <scope>NUCLEOTIDE SEQUENCE [LARGE SCALE GENOMIC DNA]</scope>
    <source>
        <strain evidence="1 2">Franzen</strain>
    </source>
</reference>
<evidence type="ECO:0000313" key="2">
    <source>
        <dbReference type="Proteomes" id="UP000282876"/>
    </source>
</evidence>
<dbReference type="OrthoDB" id="2187214at2759"/>
<comment type="caution">
    <text evidence="1">The sequence shown here is derived from an EMBL/GenBank/DDBJ whole genome shotgun (WGS) entry which is preliminary data.</text>
</comment>
<evidence type="ECO:0000313" key="1">
    <source>
        <dbReference type="EMBL" id="RVD92411.1"/>
    </source>
</evidence>
<gene>
    <name evidence="1" type="ORF">TUBRATIS_10870</name>
</gene>
<dbReference type="VEuPathDB" id="MicrosporidiaDB:TUBRATIS_10870"/>